<dbReference type="SUPFAM" id="SSF69279">
    <property type="entry name" value="Phage tail proteins"/>
    <property type="match status" value="1"/>
</dbReference>
<dbReference type="Proteomes" id="UP000197781">
    <property type="component" value="Chromosome"/>
</dbReference>
<dbReference type="AlphaFoldDB" id="A0A220MBH1"/>
<name>A0A220MBH1_9BACL</name>
<evidence type="ECO:0000313" key="1">
    <source>
        <dbReference type="EMBL" id="ASJ52351.1"/>
    </source>
</evidence>
<reference evidence="1 2" key="1">
    <citation type="submission" date="2016-11" db="EMBL/GenBank/DDBJ databases">
        <authorList>
            <person name="Jaros S."/>
            <person name="Januszkiewicz K."/>
            <person name="Wedrychowicz H."/>
        </authorList>
    </citation>
    <scope>NUCLEOTIDE SEQUENCE [LARGE SCALE GENOMIC DNA]</scope>
    <source>
        <strain evidence="1 2">NF2</strain>
    </source>
</reference>
<sequence length="167" mass="19284">MQRTSGVMTYQDIKIVWPYGPIRLDQLEFVHQTGTHAKLTITGIVPEDKEDEIINCAGTHDPIELYKVEGGQKQPIFMGRMDHVEIKVVRDIHYVTIKAVSHTYALDMSVKTRSFQQVNRLYRDVVDEIMSIYHGGDVIDQAFDDRQQGKRLLVHQRVPVHDVCLRL</sequence>
<dbReference type="KEGG" id="bfm:BP422_01625"/>
<gene>
    <name evidence="1" type="ORF">BP422_01625</name>
</gene>
<evidence type="ECO:0000313" key="2">
    <source>
        <dbReference type="Proteomes" id="UP000197781"/>
    </source>
</evidence>
<dbReference type="RefSeq" id="WP_236841253.1">
    <property type="nucleotide sequence ID" value="NZ_CP018145.1"/>
</dbReference>
<proteinExistence type="predicted"/>
<organism evidence="1 2">
    <name type="scientific">Brevibacillus formosus</name>
    <dbReference type="NCBI Taxonomy" id="54913"/>
    <lineage>
        <taxon>Bacteria</taxon>
        <taxon>Bacillati</taxon>
        <taxon>Bacillota</taxon>
        <taxon>Bacilli</taxon>
        <taxon>Bacillales</taxon>
        <taxon>Paenibacillaceae</taxon>
        <taxon>Brevibacillus</taxon>
    </lineage>
</organism>
<dbReference type="EMBL" id="CP018145">
    <property type="protein sequence ID" value="ASJ52351.1"/>
    <property type="molecule type" value="Genomic_DNA"/>
</dbReference>
<protein>
    <submittedName>
        <fullName evidence="1">Uncharacterized protein</fullName>
    </submittedName>
</protein>
<accession>A0A220MBH1</accession>